<dbReference type="InterPro" id="IPR038943">
    <property type="entry name" value="PLDrp1-like"/>
</dbReference>
<comment type="caution">
    <text evidence="2">The sequence shown here is derived from an EMBL/GenBank/DDBJ whole genome shotgun (WGS) entry which is preliminary data.</text>
</comment>
<dbReference type="PANTHER" id="PTHR33971:SF13">
    <property type="entry name" value="GLYCINE-RICH PROTEIN"/>
    <property type="match status" value="1"/>
</dbReference>
<gene>
    <name evidence="2" type="ORF">ERUC_LOCUS37455</name>
</gene>
<dbReference type="EMBL" id="CAKOAT010641820">
    <property type="protein sequence ID" value="CAH8384972.1"/>
    <property type="molecule type" value="Genomic_DNA"/>
</dbReference>
<dbReference type="PANTHER" id="PTHR33971">
    <property type="entry name" value="OS06G0232000 PROTEIN"/>
    <property type="match status" value="1"/>
</dbReference>
<evidence type="ECO:0000313" key="3">
    <source>
        <dbReference type="Proteomes" id="UP001642260"/>
    </source>
</evidence>
<evidence type="ECO:0000313" key="2">
    <source>
        <dbReference type="EMBL" id="CAH8384972.1"/>
    </source>
</evidence>
<feature type="region of interest" description="Disordered" evidence="1">
    <location>
        <begin position="1"/>
        <end position="25"/>
    </location>
</feature>
<protein>
    <submittedName>
        <fullName evidence="2">Uncharacterized protein</fullName>
    </submittedName>
</protein>
<feature type="region of interest" description="Disordered" evidence="1">
    <location>
        <begin position="60"/>
        <end position="202"/>
    </location>
</feature>
<feature type="compositionally biased region" description="Basic and acidic residues" evidence="1">
    <location>
        <begin position="122"/>
        <end position="184"/>
    </location>
</feature>
<proteinExistence type="predicted"/>
<sequence>MPYYTKDNADVDDYDEYDPTPYSGGYDITVTYGRPLPPSDENCYPLSSLSGDAFEYQRPVFSSSHEPSAYDDQALNTEYSSYAKPKTKHGSGKKAIQDHKENSGKDYDDEKTKTKEKKKDKKKDDDDYEKKKKDKDHHDDYDEKKKKKDHYDNDDEKKKKKDNRDGYDEKKKKKDHHDSDDEKNKKKKDHYKHNKGHREYDD</sequence>
<keyword evidence="3" id="KW-1185">Reference proteome</keyword>
<feature type="compositionally biased region" description="Basic residues" evidence="1">
    <location>
        <begin position="185"/>
        <end position="196"/>
    </location>
</feature>
<accession>A0ABC8LN79</accession>
<name>A0ABC8LN79_ERUVS</name>
<organism evidence="2 3">
    <name type="scientific">Eruca vesicaria subsp. sativa</name>
    <name type="common">Garden rocket</name>
    <name type="synonym">Eruca sativa</name>
    <dbReference type="NCBI Taxonomy" id="29727"/>
    <lineage>
        <taxon>Eukaryota</taxon>
        <taxon>Viridiplantae</taxon>
        <taxon>Streptophyta</taxon>
        <taxon>Embryophyta</taxon>
        <taxon>Tracheophyta</taxon>
        <taxon>Spermatophyta</taxon>
        <taxon>Magnoliopsida</taxon>
        <taxon>eudicotyledons</taxon>
        <taxon>Gunneridae</taxon>
        <taxon>Pentapetalae</taxon>
        <taxon>rosids</taxon>
        <taxon>malvids</taxon>
        <taxon>Brassicales</taxon>
        <taxon>Brassicaceae</taxon>
        <taxon>Brassiceae</taxon>
        <taxon>Eruca</taxon>
    </lineage>
</organism>
<dbReference type="Proteomes" id="UP001642260">
    <property type="component" value="Unassembled WGS sequence"/>
</dbReference>
<evidence type="ECO:0000256" key="1">
    <source>
        <dbReference type="SAM" id="MobiDB-lite"/>
    </source>
</evidence>
<reference evidence="2 3" key="1">
    <citation type="submission" date="2022-03" db="EMBL/GenBank/DDBJ databases">
        <authorList>
            <person name="Macdonald S."/>
            <person name="Ahmed S."/>
            <person name="Newling K."/>
        </authorList>
    </citation>
    <scope>NUCLEOTIDE SEQUENCE [LARGE SCALE GENOMIC DNA]</scope>
</reference>
<feature type="compositionally biased region" description="Basic and acidic residues" evidence="1">
    <location>
        <begin position="95"/>
        <end position="113"/>
    </location>
</feature>
<dbReference type="AlphaFoldDB" id="A0ABC8LN79"/>